<protein>
    <recommendedName>
        <fullName evidence="2">NAD-dependent epimerase/dehydratase domain-containing protein</fullName>
    </recommendedName>
</protein>
<proteinExistence type="predicted"/>
<sequence>MSETKTVLVSGGAGYIGSALVSRLLSDTDL</sequence>
<feature type="non-terminal residue" evidence="1">
    <location>
        <position position="1"/>
    </location>
</feature>
<dbReference type="AlphaFoldDB" id="A0A382JB20"/>
<evidence type="ECO:0008006" key="2">
    <source>
        <dbReference type="Google" id="ProtNLM"/>
    </source>
</evidence>
<dbReference type="InterPro" id="IPR036291">
    <property type="entry name" value="NAD(P)-bd_dom_sf"/>
</dbReference>
<dbReference type="SUPFAM" id="SSF51735">
    <property type="entry name" value="NAD(P)-binding Rossmann-fold domains"/>
    <property type="match status" value="1"/>
</dbReference>
<evidence type="ECO:0000313" key="1">
    <source>
        <dbReference type="EMBL" id="SVC07961.1"/>
    </source>
</evidence>
<name>A0A382JB20_9ZZZZ</name>
<reference evidence="1" key="1">
    <citation type="submission" date="2018-05" db="EMBL/GenBank/DDBJ databases">
        <authorList>
            <person name="Lanie J.A."/>
            <person name="Ng W.-L."/>
            <person name="Kazmierczak K.M."/>
            <person name="Andrzejewski T.M."/>
            <person name="Davidsen T.M."/>
            <person name="Wayne K.J."/>
            <person name="Tettelin H."/>
            <person name="Glass J.I."/>
            <person name="Rusch D."/>
            <person name="Podicherti R."/>
            <person name="Tsui H.-C.T."/>
            <person name="Winkler M.E."/>
        </authorList>
    </citation>
    <scope>NUCLEOTIDE SEQUENCE</scope>
</reference>
<organism evidence="1">
    <name type="scientific">marine metagenome</name>
    <dbReference type="NCBI Taxonomy" id="408172"/>
    <lineage>
        <taxon>unclassified sequences</taxon>
        <taxon>metagenomes</taxon>
        <taxon>ecological metagenomes</taxon>
    </lineage>
</organism>
<dbReference type="EMBL" id="UINC01072370">
    <property type="protein sequence ID" value="SVC07961.1"/>
    <property type="molecule type" value="Genomic_DNA"/>
</dbReference>
<accession>A0A382JB20</accession>
<feature type="non-terminal residue" evidence="1">
    <location>
        <position position="30"/>
    </location>
</feature>
<gene>
    <name evidence="1" type="ORF">METZ01_LOCUS260815</name>
</gene>
<dbReference type="Gene3D" id="3.40.50.720">
    <property type="entry name" value="NAD(P)-binding Rossmann-like Domain"/>
    <property type="match status" value="1"/>
</dbReference>